<dbReference type="InterPro" id="IPR011990">
    <property type="entry name" value="TPR-like_helical_dom_sf"/>
</dbReference>
<proteinExistence type="predicted"/>
<dbReference type="AlphaFoldDB" id="A0A073CHH8"/>
<organism evidence="2 3">
    <name type="scientific">Planktothrix agardhii (strain NIVA-CYA 126/8)</name>
    <dbReference type="NCBI Taxonomy" id="388467"/>
    <lineage>
        <taxon>Bacteria</taxon>
        <taxon>Bacillati</taxon>
        <taxon>Cyanobacteriota</taxon>
        <taxon>Cyanophyceae</taxon>
        <taxon>Oscillatoriophycideae</taxon>
        <taxon>Oscillatoriales</taxon>
        <taxon>Microcoleaceae</taxon>
        <taxon>Planktothrix</taxon>
    </lineage>
</organism>
<reference evidence="2 3" key="1">
    <citation type="journal article" date="2014" name="Appl. Environ. Microbiol.">
        <title>Elucidation of insertion elements encoded on plasmids and in vitro construction of shuttle vectors from the toxic cyanobacterium Planktothrix.</title>
        <authorList>
            <person name="Christiansen G."/>
            <person name="Goesmann A."/>
            <person name="Kurmayer R."/>
        </authorList>
    </citation>
    <scope>NUCLEOTIDE SEQUENCE [LARGE SCALE GENOMIC DNA]</scope>
    <source>
        <strain evidence="2 3">NIVA-CYA 126/8</strain>
    </source>
</reference>
<evidence type="ECO:0000313" key="2">
    <source>
        <dbReference type="EMBL" id="KEI67322.1"/>
    </source>
</evidence>
<dbReference type="Proteomes" id="UP000027395">
    <property type="component" value="Chromosome"/>
</dbReference>
<keyword evidence="1" id="KW-0802">TPR repeat</keyword>
<dbReference type="eggNOG" id="COG0457">
    <property type="taxonomic scope" value="Bacteria"/>
</dbReference>
<dbReference type="STRING" id="388467.A19Y_2402"/>
<evidence type="ECO:0000256" key="1">
    <source>
        <dbReference type="PROSITE-ProRule" id="PRU00339"/>
    </source>
</evidence>
<protein>
    <submittedName>
        <fullName evidence="2">Uncharacterized protein</fullName>
    </submittedName>
</protein>
<dbReference type="HOGENOM" id="CLU_456864_0_0_3"/>
<sequence length="658" mass="77281">MINHHSQFSLEYFVALKSKYQATDYENSSLSSLLYLILRKADLGMDINDIEWNWLLDNQLLETITTIKKEQEDKAQAIRQLDREFDQLRVKYNVTHRMNKNYSPVYSILWKLDSEHEITDSEIDFLIKNSLKYVADQSLQITEFKQLRIKYKVDQFDGYLPKDSPLYSILKKLESEADLNEKDVEFIQQQKLLEISAIVGQKQAIKQAEFSQLKEKYKATIYLDLSVFSPLYQILKTLDSNQKLSSSDIKWLEDNKLNETLSIVLEIEQKEQFNELKIKYKATSFQDSLPSSHLYRVLKKVDADMKLIDQDINFLKKRKLMDTIVIAIEKYADHLKSTIKIGEELSQADIDWLQQNGREDIIVFAIEKYADHLKSTIKKGEELSQADIDWLQQNGREDIIVFAKEKHFATLKSKYDLSDYPDKVVSSRLYPILKKLEKGNRLEEIEVAWLIEKNLFYHSYYSNNSFYNISNRTDSNKRSKIFIAYHKIEATFYEQEYQQTGNQWKLPNASSHWRKANEPQRALKLTENINFNAIKENKLKSALLTTRGGAFRDVDKLDQAETCARKAIEYQPNSHHPYTLMGAICFERGEFLVGEHWFEEAIKRGASPKDQDAEMKQIVKNAKDENKRRTVVEYLLKKDPHRYSWAKSYLKSNKNLGK</sequence>
<dbReference type="PATRIC" id="fig|388467.6.peg.2351"/>
<dbReference type="InterPro" id="IPR019734">
    <property type="entry name" value="TPR_rpt"/>
</dbReference>
<dbReference type="PROSITE" id="PS50005">
    <property type="entry name" value="TPR"/>
    <property type="match status" value="1"/>
</dbReference>
<accession>A0A073CHH8</accession>
<feature type="repeat" description="TPR" evidence="1">
    <location>
        <begin position="541"/>
        <end position="574"/>
    </location>
</feature>
<dbReference type="SUPFAM" id="SSF48452">
    <property type="entry name" value="TPR-like"/>
    <property type="match status" value="1"/>
</dbReference>
<gene>
    <name evidence="2" type="ORF">A19Y_2402</name>
</gene>
<dbReference type="EMBL" id="CM002803">
    <property type="protein sequence ID" value="KEI67322.1"/>
    <property type="molecule type" value="Genomic_DNA"/>
</dbReference>
<dbReference type="Gene3D" id="1.25.40.10">
    <property type="entry name" value="Tetratricopeptide repeat domain"/>
    <property type="match status" value="1"/>
</dbReference>
<evidence type="ECO:0000313" key="3">
    <source>
        <dbReference type="Proteomes" id="UP000027395"/>
    </source>
</evidence>
<name>A0A073CHH8_PLAA1</name>
<keyword evidence="3" id="KW-1185">Reference proteome</keyword>